<feature type="domain" description="Glycosyl transferase family 51" evidence="23">
    <location>
        <begin position="93"/>
        <end position="268"/>
    </location>
</feature>
<dbReference type="Proteomes" id="UP001161325">
    <property type="component" value="Unassembled WGS sequence"/>
</dbReference>
<dbReference type="NCBIfam" id="TIGR02074">
    <property type="entry name" value="PBP_1a_fam"/>
    <property type="match status" value="1"/>
</dbReference>
<gene>
    <name evidence="24" type="ORF">rosag_50320</name>
</gene>
<dbReference type="InterPro" id="IPR036950">
    <property type="entry name" value="PBP_transglycosylase"/>
</dbReference>
<dbReference type="GO" id="GO:0016020">
    <property type="term" value="C:membrane"/>
    <property type="evidence" value="ECO:0007669"/>
    <property type="project" value="UniProtKB-SubCell"/>
</dbReference>
<feature type="transmembrane region" description="Helical" evidence="21">
    <location>
        <begin position="42"/>
        <end position="65"/>
    </location>
</feature>
<keyword evidence="5" id="KW-0121">Carboxypeptidase</keyword>
<feature type="region of interest" description="Disordered" evidence="20">
    <location>
        <begin position="719"/>
        <end position="825"/>
    </location>
</feature>
<dbReference type="AlphaFoldDB" id="A0AA37Q8G6"/>
<keyword evidence="10" id="KW-0378">Hydrolase</keyword>
<dbReference type="SUPFAM" id="SSF53955">
    <property type="entry name" value="Lysozyme-like"/>
    <property type="match status" value="1"/>
</dbReference>
<dbReference type="Gene3D" id="3.40.710.10">
    <property type="entry name" value="DD-peptidase/beta-lactamase superfamily"/>
    <property type="match status" value="1"/>
</dbReference>
<dbReference type="Pfam" id="PF00905">
    <property type="entry name" value="Transpeptidase"/>
    <property type="match status" value="1"/>
</dbReference>
<dbReference type="Pfam" id="PF00912">
    <property type="entry name" value="Transgly"/>
    <property type="match status" value="1"/>
</dbReference>
<proteinExistence type="inferred from homology"/>
<reference evidence="24" key="1">
    <citation type="submission" date="2022-08" db="EMBL/GenBank/DDBJ databases">
        <title>Draft genome sequencing of Roseisolibacter agri AW1220.</title>
        <authorList>
            <person name="Tobiishi Y."/>
            <person name="Tonouchi A."/>
        </authorList>
    </citation>
    <scope>NUCLEOTIDE SEQUENCE</scope>
    <source>
        <strain evidence="24">AW1220</strain>
    </source>
</reference>
<dbReference type="GO" id="GO:0008955">
    <property type="term" value="F:peptidoglycan glycosyltransferase activity"/>
    <property type="evidence" value="ECO:0007669"/>
    <property type="project" value="UniProtKB-EC"/>
</dbReference>
<protein>
    <recommendedName>
        <fullName evidence="17">peptidoglycan glycosyltransferase</fullName>
        <ecNumber evidence="17">2.4.99.28</ecNumber>
    </recommendedName>
</protein>
<organism evidence="24 25">
    <name type="scientific">Roseisolibacter agri</name>
    <dbReference type="NCBI Taxonomy" id="2014610"/>
    <lineage>
        <taxon>Bacteria</taxon>
        <taxon>Pseudomonadati</taxon>
        <taxon>Gemmatimonadota</taxon>
        <taxon>Gemmatimonadia</taxon>
        <taxon>Gemmatimonadales</taxon>
        <taxon>Gemmatimonadaceae</taxon>
        <taxon>Roseisolibacter</taxon>
    </lineage>
</organism>
<evidence type="ECO:0000256" key="15">
    <source>
        <dbReference type="ARBA" id="ARBA00023268"/>
    </source>
</evidence>
<dbReference type="EC" id="2.4.99.28" evidence="17"/>
<feature type="compositionally biased region" description="Pro residues" evidence="20">
    <location>
        <begin position="744"/>
        <end position="769"/>
    </location>
</feature>
<dbReference type="EMBL" id="BRXS01000011">
    <property type="protein sequence ID" value="GLC28519.1"/>
    <property type="molecule type" value="Genomic_DNA"/>
</dbReference>
<accession>A0AA37Q8G6</accession>
<dbReference type="InterPro" id="IPR050396">
    <property type="entry name" value="Glycosyltr_51/Transpeptidase"/>
</dbReference>
<evidence type="ECO:0000256" key="18">
    <source>
        <dbReference type="ARBA" id="ARBA00049902"/>
    </source>
</evidence>
<dbReference type="GO" id="GO:0030288">
    <property type="term" value="C:outer membrane-bounded periplasmic space"/>
    <property type="evidence" value="ECO:0007669"/>
    <property type="project" value="TreeGrafter"/>
</dbReference>
<evidence type="ECO:0000256" key="6">
    <source>
        <dbReference type="ARBA" id="ARBA00022670"/>
    </source>
</evidence>
<keyword evidence="13 21" id="KW-1133">Transmembrane helix</keyword>
<dbReference type="InterPro" id="IPR001460">
    <property type="entry name" value="PCN-bd_Tpept"/>
</dbReference>
<evidence type="ECO:0000256" key="13">
    <source>
        <dbReference type="ARBA" id="ARBA00022989"/>
    </source>
</evidence>
<dbReference type="SUPFAM" id="SSF56601">
    <property type="entry name" value="beta-lactamase/transpeptidase-like"/>
    <property type="match status" value="1"/>
</dbReference>
<dbReference type="PANTHER" id="PTHR32282:SF27">
    <property type="entry name" value="PENICILLIN-BINDING PROTEIN 1A"/>
    <property type="match status" value="1"/>
</dbReference>
<dbReference type="RefSeq" id="WP_284352916.1">
    <property type="nucleotide sequence ID" value="NZ_BRXS01000011.1"/>
</dbReference>
<evidence type="ECO:0000256" key="8">
    <source>
        <dbReference type="ARBA" id="ARBA00022679"/>
    </source>
</evidence>
<evidence type="ECO:0000259" key="23">
    <source>
        <dbReference type="Pfam" id="PF00912"/>
    </source>
</evidence>
<dbReference type="FunFam" id="1.10.3810.10:FF:000003">
    <property type="entry name" value="Penicillin-binding protein 1a"/>
    <property type="match status" value="1"/>
</dbReference>
<evidence type="ECO:0000256" key="20">
    <source>
        <dbReference type="SAM" id="MobiDB-lite"/>
    </source>
</evidence>
<evidence type="ECO:0000256" key="16">
    <source>
        <dbReference type="ARBA" id="ARBA00023316"/>
    </source>
</evidence>
<keyword evidence="15" id="KW-0511">Multifunctional enzyme</keyword>
<dbReference type="InterPro" id="IPR023346">
    <property type="entry name" value="Lysozyme-like_dom_sf"/>
</dbReference>
<evidence type="ECO:0000256" key="10">
    <source>
        <dbReference type="ARBA" id="ARBA00022801"/>
    </source>
</evidence>
<evidence type="ECO:0000256" key="3">
    <source>
        <dbReference type="ARBA" id="ARBA00007090"/>
    </source>
</evidence>
<keyword evidence="7" id="KW-0328">Glycosyltransferase</keyword>
<evidence type="ECO:0000313" key="24">
    <source>
        <dbReference type="EMBL" id="GLC28519.1"/>
    </source>
</evidence>
<comment type="subcellular location">
    <subcellularLocation>
        <location evidence="1">Membrane</location>
    </subcellularLocation>
</comment>
<evidence type="ECO:0000259" key="22">
    <source>
        <dbReference type="Pfam" id="PF00905"/>
    </source>
</evidence>
<keyword evidence="12" id="KW-0573">Peptidoglycan synthesis</keyword>
<keyword evidence="14 21" id="KW-0472">Membrane</keyword>
<comment type="catalytic activity">
    <reaction evidence="18">
        <text>[GlcNAc-(1-&gt;4)-Mur2Ac(oyl-L-Ala-gamma-D-Glu-L-Lys-D-Ala-D-Ala)](n)-di-trans,octa-cis-undecaprenyl diphosphate + beta-D-GlcNAc-(1-&gt;4)-Mur2Ac(oyl-L-Ala-gamma-D-Glu-L-Lys-D-Ala-D-Ala)-di-trans,octa-cis-undecaprenyl diphosphate = [GlcNAc-(1-&gt;4)-Mur2Ac(oyl-L-Ala-gamma-D-Glu-L-Lys-D-Ala-D-Ala)](n+1)-di-trans,octa-cis-undecaprenyl diphosphate + di-trans,octa-cis-undecaprenyl diphosphate + H(+)</text>
        <dbReference type="Rhea" id="RHEA:23708"/>
        <dbReference type="Rhea" id="RHEA-COMP:9602"/>
        <dbReference type="Rhea" id="RHEA-COMP:9603"/>
        <dbReference type="ChEBI" id="CHEBI:15378"/>
        <dbReference type="ChEBI" id="CHEBI:58405"/>
        <dbReference type="ChEBI" id="CHEBI:60033"/>
        <dbReference type="ChEBI" id="CHEBI:78435"/>
        <dbReference type="EC" id="2.4.99.28"/>
    </reaction>
</comment>
<comment type="similarity">
    <text evidence="3">In the C-terminal section; belongs to the transpeptidase family.</text>
</comment>
<keyword evidence="9 21" id="KW-0812">Transmembrane</keyword>
<feature type="compositionally biased region" description="Low complexity" evidence="20">
    <location>
        <begin position="725"/>
        <end position="743"/>
    </location>
</feature>
<dbReference type="GO" id="GO:0008658">
    <property type="term" value="F:penicillin binding"/>
    <property type="evidence" value="ECO:0007669"/>
    <property type="project" value="InterPro"/>
</dbReference>
<comment type="similarity">
    <text evidence="4">In the N-terminal section; belongs to the glycosyltransferase 51 family.</text>
</comment>
<keyword evidence="11" id="KW-0133">Cell shape</keyword>
<evidence type="ECO:0000256" key="4">
    <source>
        <dbReference type="ARBA" id="ARBA00007739"/>
    </source>
</evidence>
<evidence type="ECO:0000256" key="1">
    <source>
        <dbReference type="ARBA" id="ARBA00004370"/>
    </source>
</evidence>
<dbReference type="InterPro" id="IPR012338">
    <property type="entry name" value="Beta-lactam/transpept-like"/>
</dbReference>
<keyword evidence="16" id="KW-0961">Cell wall biogenesis/degradation</keyword>
<dbReference type="GO" id="GO:0004180">
    <property type="term" value="F:carboxypeptidase activity"/>
    <property type="evidence" value="ECO:0007669"/>
    <property type="project" value="UniProtKB-KW"/>
</dbReference>
<dbReference type="GO" id="GO:0009252">
    <property type="term" value="P:peptidoglycan biosynthetic process"/>
    <property type="evidence" value="ECO:0007669"/>
    <property type="project" value="UniProtKB-KW"/>
</dbReference>
<dbReference type="PANTHER" id="PTHR32282">
    <property type="entry name" value="BINDING PROTEIN TRANSPEPTIDASE, PUTATIVE-RELATED"/>
    <property type="match status" value="1"/>
</dbReference>
<sequence length="825" mass="89931">MTAPTPGTPPAAAAPTPSGRAARPSGRDGGPFWRRHPNAVRAVLLATVFFAALAAGGLYAAWALVCRGGACPSVAGLEGYSPRQTSKLYAADGRFVAEIGNERRTLVTLKEIPPVVKDAFLVTEDKRFYDHAGIDWLRIPGATLRNVRARRWREGFSTITMQLARNVFSEDISREKTLVRKLREARVARDIERRYPKDKILELYLNQIYLGAGAYGVETAAQRYFGKSVRELSLAEAATLAALPKGPSIYDPRRFPERAVQRRNTIIELLRREGRINEADASLARAYPLQLATRSESGETAPYFVEWVRRQLEEKFGRQLYEDGLKVYTTLDVEMQSAAERALEAQLRAIEAGRYGPYRHPSFEQYEARDQDDAEQARASANSPYLQGAFIALDPRTGGVRALVGGRDFDDSKFNRATQALRQPGSTFKPIVYSAAVQNGRMPASIVPDEPVTVPQADGSSWTPGNFDGKFEGPIPMRRALYMSRNLAAVNVGMELGPQTVIAQARKFGLTTPIPPYPAIYLGSADVYPIEMVAAYSAFATLGTRSTPNAIVRVENQRGDVLWEPTQERIPVMSPEEAYVMVSMMRDVNQRGTAYNAVWGAGFRVPSAGKTGTTNDGADVWYVGYTSDLVAGVWMGLDRPQKIKGNAQGGELAAPAWTAFMTEVYRRKPTPPDWPMPSGIVERQVVAGTNKLFLPECTGAPSITDIFIAGLEPVETCVPGEMYGDETGLGPDTLGTGTDTLTPQPTPGTPVRPTVPYPGTPAPLPPGTPPATDSAAGDSIRLRPPAARPPGTRRRVPTDTASRLPPATEPLPDARPVRPSVPPRR</sequence>
<feature type="domain" description="Penicillin-binding protein transpeptidase" evidence="22">
    <location>
        <begin position="388"/>
        <end position="657"/>
    </location>
</feature>
<evidence type="ECO:0000313" key="25">
    <source>
        <dbReference type="Proteomes" id="UP001161325"/>
    </source>
</evidence>
<evidence type="ECO:0000256" key="19">
    <source>
        <dbReference type="ARBA" id="ARBA00060592"/>
    </source>
</evidence>
<evidence type="ECO:0000256" key="7">
    <source>
        <dbReference type="ARBA" id="ARBA00022676"/>
    </source>
</evidence>
<name>A0AA37Q8G6_9BACT</name>
<keyword evidence="6" id="KW-0645">Protease</keyword>
<dbReference type="Gene3D" id="1.10.3810.10">
    <property type="entry name" value="Biosynthetic peptidoglycan transglycosylase-like"/>
    <property type="match status" value="1"/>
</dbReference>
<comment type="caution">
    <text evidence="24">The sequence shown here is derived from an EMBL/GenBank/DDBJ whole genome shotgun (WGS) entry which is preliminary data.</text>
</comment>
<comment type="pathway">
    <text evidence="19">Glycan biosynthesis.</text>
</comment>
<dbReference type="GO" id="GO:0008360">
    <property type="term" value="P:regulation of cell shape"/>
    <property type="evidence" value="ECO:0007669"/>
    <property type="project" value="UniProtKB-KW"/>
</dbReference>
<dbReference type="GO" id="GO:0071555">
    <property type="term" value="P:cell wall organization"/>
    <property type="evidence" value="ECO:0007669"/>
    <property type="project" value="UniProtKB-KW"/>
</dbReference>
<evidence type="ECO:0000256" key="14">
    <source>
        <dbReference type="ARBA" id="ARBA00023136"/>
    </source>
</evidence>
<feature type="compositionally biased region" description="Low complexity" evidence="20">
    <location>
        <begin position="1"/>
        <end position="24"/>
    </location>
</feature>
<dbReference type="GO" id="GO:0006508">
    <property type="term" value="P:proteolysis"/>
    <property type="evidence" value="ECO:0007669"/>
    <property type="project" value="UniProtKB-KW"/>
</dbReference>
<evidence type="ECO:0000256" key="12">
    <source>
        <dbReference type="ARBA" id="ARBA00022984"/>
    </source>
</evidence>
<keyword evidence="8" id="KW-0808">Transferase</keyword>
<evidence type="ECO:0000256" key="17">
    <source>
        <dbReference type="ARBA" id="ARBA00044770"/>
    </source>
</evidence>
<evidence type="ECO:0000256" key="9">
    <source>
        <dbReference type="ARBA" id="ARBA00022692"/>
    </source>
</evidence>
<feature type="region of interest" description="Disordered" evidence="20">
    <location>
        <begin position="1"/>
        <end position="32"/>
    </location>
</feature>
<keyword evidence="25" id="KW-1185">Reference proteome</keyword>
<evidence type="ECO:0000256" key="11">
    <source>
        <dbReference type="ARBA" id="ARBA00022960"/>
    </source>
</evidence>
<comment type="pathway">
    <text evidence="2">Cell wall biogenesis; peptidoglycan biosynthesis.</text>
</comment>
<evidence type="ECO:0000256" key="2">
    <source>
        <dbReference type="ARBA" id="ARBA00004752"/>
    </source>
</evidence>
<evidence type="ECO:0000256" key="5">
    <source>
        <dbReference type="ARBA" id="ARBA00022645"/>
    </source>
</evidence>
<dbReference type="InterPro" id="IPR001264">
    <property type="entry name" value="Glyco_trans_51"/>
</dbReference>
<evidence type="ECO:0000256" key="21">
    <source>
        <dbReference type="SAM" id="Phobius"/>
    </source>
</evidence>